<protein>
    <submittedName>
        <fullName evidence="9">ABC transporter ATP-binding protein</fullName>
    </submittedName>
</protein>
<keyword evidence="2" id="KW-1003">Cell membrane</keyword>
<evidence type="ECO:0000256" key="1">
    <source>
        <dbReference type="ARBA" id="ARBA00004651"/>
    </source>
</evidence>
<feature type="domain" description="MacB-like periplasmic core" evidence="8">
    <location>
        <begin position="22"/>
        <end position="269"/>
    </location>
</feature>
<dbReference type="InterPro" id="IPR025857">
    <property type="entry name" value="MacB_PCD"/>
</dbReference>
<dbReference type="RefSeq" id="WP_046977778.1">
    <property type="nucleotide sequence ID" value="NZ_CP043476.1"/>
</dbReference>
<evidence type="ECO:0000259" key="8">
    <source>
        <dbReference type="Pfam" id="PF12704"/>
    </source>
</evidence>
<evidence type="ECO:0000256" key="4">
    <source>
        <dbReference type="ARBA" id="ARBA00022989"/>
    </source>
</evidence>
<evidence type="ECO:0000313" key="9">
    <source>
        <dbReference type="EMBL" id="PPU94390.1"/>
    </source>
</evidence>
<keyword evidence="4 6" id="KW-1133">Transmembrane helix</keyword>
<feature type="domain" description="ABC3 transporter permease C-terminal" evidence="7">
    <location>
        <begin position="314"/>
        <end position="429"/>
    </location>
</feature>
<dbReference type="AlphaFoldDB" id="A0A2S7EPF1"/>
<organism evidence="9 10">
    <name type="scientific">Xanthomonas hyacinthi</name>
    <dbReference type="NCBI Taxonomy" id="56455"/>
    <lineage>
        <taxon>Bacteria</taxon>
        <taxon>Pseudomonadati</taxon>
        <taxon>Pseudomonadota</taxon>
        <taxon>Gammaproteobacteria</taxon>
        <taxon>Lysobacterales</taxon>
        <taxon>Lysobacteraceae</taxon>
        <taxon>Xanthomonas</taxon>
    </lineage>
</organism>
<keyword evidence="9" id="KW-0067">ATP-binding</keyword>
<proteinExistence type="predicted"/>
<accession>A0A2S7EPF1</accession>
<comment type="subcellular location">
    <subcellularLocation>
        <location evidence="1">Cell membrane</location>
        <topology evidence="1">Multi-pass membrane protein</topology>
    </subcellularLocation>
</comment>
<feature type="transmembrane region" description="Helical" evidence="6">
    <location>
        <begin position="20"/>
        <end position="44"/>
    </location>
</feature>
<dbReference type="Pfam" id="PF12704">
    <property type="entry name" value="MacB_PCD"/>
    <property type="match status" value="1"/>
</dbReference>
<dbReference type="InterPro" id="IPR050250">
    <property type="entry name" value="Macrolide_Exporter_MacB"/>
</dbReference>
<comment type="caution">
    <text evidence="9">The sequence shown here is derived from an EMBL/GenBank/DDBJ whole genome shotgun (WGS) entry which is preliminary data.</text>
</comment>
<sequence>MLSYYLNLALRSFRRTKALVGLMVLAVGLGIGGTMTALTVFMVLSGDPIPRKSDKLFYPQLDPRPMNGYVPGGEPEDQMTRFDAETLLRDRKGDRQALMVGGSVTVESEGSKSRPFIANARYTSADFFPMFEAPFRYGSAWTVDDDEGRAQVAVISKVLNDKLFDGGNSVGKTLLVNDRRFRILGVLDEWRPMPKFYDMTNDRFSEVERVFVPFWTSAALKLGIQGSMNCWGDIRSDPDGARAANAPCSWLQYWVELNSPEKVEAYKQYLGGYSEQQRTANRFERPTNVRLNSVMEWLDLKGAIPSDVRLQLWVAFGFLLVCLLNTVGLLMAKFMRRSSEIGVRRALGASRRAIFTQFLVEAGAVGLVGGILGLALAQLGVWIVHHQADSYAAEVHMGISMLVTTFALAIVVSLLAGLFPAWRAMQVSPSLQLKTQ</sequence>
<evidence type="ECO:0000256" key="3">
    <source>
        <dbReference type="ARBA" id="ARBA00022692"/>
    </source>
</evidence>
<dbReference type="PANTHER" id="PTHR30572">
    <property type="entry name" value="MEMBRANE COMPONENT OF TRANSPORTER-RELATED"/>
    <property type="match status" value="1"/>
</dbReference>
<keyword evidence="9" id="KW-0547">Nucleotide-binding</keyword>
<dbReference type="GO" id="GO:0005524">
    <property type="term" value="F:ATP binding"/>
    <property type="evidence" value="ECO:0007669"/>
    <property type="project" value="UniProtKB-KW"/>
</dbReference>
<dbReference type="GO" id="GO:0005886">
    <property type="term" value="C:plasma membrane"/>
    <property type="evidence" value="ECO:0007669"/>
    <property type="project" value="UniProtKB-SubCell"/>
</dbReference>
<evidence type="ECO:0000259" key="7">
    <source>
        <dbReference type="Pfam" id="PF02687"/>
    </source>
</evidence>
<dbReference type="Proteomes" id="UP000238261">
    <property type="component" value="Unassembled WGS sequence"/>
</dbReference>
<dbReference type="Pfam" id="PF02687">
    <property type="entry name" value="FtsX"/>
    <property type="match status" value="1"/>
</dbReference>
<keyword evidence="5 6" id="KW-0472">Membrane</keyword>
<feature type="transmembrane region" description="Helical" evidence="6">
    <location>
        <begin position="353"/>
        <end position="377"/>
    </location>
</feature>
<dbReference type="EMBL" id="MDEG01000038">
    <property type="protein sequence ID" value="PPU94390.1"/>
    <property type="molecule type" value="Genomic_DNA"/>
</dbReference>
<evidence type="ECO:0000256" key="6">
    <source>
        <dbReference type="SAM" id="Phobius"/>
    </source>
</evidence>
<dbReference type="OrthoDB" id="8735006at2"/>
<dbReference type="GO" id="GO:0022857">
    <property type="term" value="F:transmembrane transporter activity"/>
    <property type="evidence" value="ECO:0007669"/>
    <property type="project" value="TreeGrafter"/>
</dbReference>
<dbReference type="InterPro" id="IPR003838">
    <property type="entry name" value="ABC3_permease_C"/>
</dbReference>
<reference evidence="10" key="1">
    <citation type="submission" date="2016-08" db="EMBL/GenBank/DDBJ databases">
        <authorList>
            <person name="Merda D."/>
            <person name="Briand M."/>
            <person name="Taghouti G."/>
            <person name="Carrere S."/>
            <person name="Gouzy J."/>
            <person name="Portier P."/>
            <person name="Jacques M.-A."/>
            <person name="Fischer-Le Saux M."/>
        </authorList>
    </citation>
    <scope>NUCLEOTIDE SEQUENCE [LARGE SCALE GENOMIC DNA]</scope>
    <source>
        <strain evidence="10">CFBP1156</strain>
    </source>
</reference>
<gene>
    <name evidence="9" type="ORF">XhyaCFBP1156_20185</name>
</gene>
<feature type="transmembrane region" description="Helical" evidence="6">
    <location>
        <begin position="310"/>
        <end position="332"/>
    </location>
</feature>
<keyword evidence="10" id="KW-1185">Reference proteome</keyword>
<keyword evidence="3 6" id="KW-0812">Transmembrane</keyword>
<feature type="transmembrane region" description="Helical" evidence="6">
    <location>
        <begin position="397"/>
        <end position="422"/>
    </location>
</feature>
<dbReference type="PANTHER" id="PTHR30572:SF18">
    <property type="entry name" value="ABC-TYPE MACROLIDE FAMILY EXPORT SYSTEM PERMEASE COMPONENT 2"/>
    <property type="match status" value="1"/>
</dbReference>
<evidence type="ECO:0000256" key="2">
    <source>
        <dbReference type="ARBA" id="ARBA00022475"/>
    </source>
</evidence>
<evidence type="ECO:0000313" key="10">
    <source>
        <dbReference type="Proteomes" id="UP000238261"/>
    </source>
</evidence>
<name>A0A2S7EPF1_9XANT</name>
<evidence type="ECO:0000256" key="5">
    <source>
        <dbReference type="ARBA" id="ARBA00023136"/>
    </source>
</evidence>